<gene>
    <name evidence="3" type="ORF">DdX_17598</name>
</gene>
<reference evidence="3" key="1">
    <citation type="submission" date="2022-01" db="EMBL/GenBank/DDBJ databases">
        <title>Genome Sequence Resource for Two Populations of Ditylenchus destructor, the Migratory Endoparasitic Phytonematode.</title>
        <authorList>
            <person name="Zhang H."/>
            <person name="Lin R."/>
            <person name="Xie B."/>
        </authorList>
    </citation>
    <scope>NUCLEOTIDE SEQUENCE</scope>
    <source>
        <strain evidence="3">BazhouSP</strain>
    </source>
</reference>
<feature type="compositionally biased region" description="Low complexity" evidence="1">
    <location>
        <begin position="319"/>
        <end position="340"/>
    </location>
</feature>
<dbReference type="EMBL" id="JAKKPZ010000196">
    <property type="protein sequence ID" value="KAI1698987.1"/>
    <property type="molecule type" value="Genomic_DNA"/>
</dbReference>
<keyword evidence="4" id="KW-1185">Reference proteome</keyword>
<feature type="region of interest" description="Disordered" evidence="1">
    <location>
        <begin position="307"/>
        <end position="575"/>
    </location>
</feature>
<feature type="compositionally biased region" description="Basic and acidic residues" evidence="1">
    <location>
        <begin position="508"/>
        <end position="531"/>
    </location>
</feature>
<evidence type="ECO:0000256" key="2">
    <source>
        <dbReference type="SAM" id="SignalP"/>
    </source>
</evidence>
<feature type="compositionally biased region" description="Basic and acidic residues" evidence="1">
    <location>
        <begin position="387"/>
        <end position="399"/>
    </location>
</feature>
<feature type="compositionally biased region" description="Low complexity" evidence="1">
    <location>
        <begin position="442"/>
        <end position="460"/>
    </location>
</feature>
<feature type="compositionally biased region" description="Basic and acidic residues" evidence="1">
    <location>
        <begin position="547"/>
        <end position="562"/>
    </location>
</feature>
<dbReference type="AlphaFoldDB" id="A0AAD4MMR8"/>
<feature type="compositionally biased region" description="Basic residues" evidence="1">
    <location>
        <begin position="309"/>
        <end position="318"/>
    </location>
</feature>
<dbReference type="Proteomes" id="UP001201812">
    <property type="component" value="Unassembled WGS sequence"/>
</dbReference>
<feature type="compositionally biased region" description="Polar residues" evidence="1">
    <location>
        <begin position="464"/>
        <end position="484"/>
    </location>
</feature>
<feature type="region of interest" description="Disordered" evidence="1">
    <location>
        <begin position="191"/>
        <end position="221"/>
    </location>
</feature>
<protein>
    <submittedName>
        <fullName evidence="3">Uncharacterized protein</fullName>
    </submittedName>
</protein>
<feature type="compositionally biased region" description="Low complexity" evidence="1">
    <location>
        <begin position="485"/>
        <end position="501"/>
    </location>
</feature>
<feature type="signal peptide" evidence="2">
    <location>
        <begin position="1"/>
        <end position="27"/>
    </location>
</feature>
<feature type="compositionally biased region" description="Basic and acidic residues" evidence="1">
    <location>
        <begin position="191"/>
        <end position="208"/>
    </location>
</feature>
<proteinExistence type="predicted"/>
<accession>A0AAD4MMR8</accession>
<sequence length="575" mass="63382">MGKSPFVLLLLYTFTYVDLNLCQPTSAQNNDPGNGDVANDAQTENADNDAQVPSNDTRNQNEPLPEGSKNATDGPRISLSPFNLESAYNEWHRNKEKRKQEEMADHEKTVEIISHGAKALYDRIKTIIANMSITRRQECELVRHVILAATRDARDEFARSISMKLVTFCFRSSPPNSIGARFLEMNKEAFRHPPSHFDQDGHPNDRGRPTGHGYGNKPSKNLYPKSKWHPPTYMHPDAMHPYMDPSYVHPAYMHPAYVNPAYVHPAMQTPYVHPSYAYGVPPPVHNPYDHHFIKYLKVTTNMQWEISKTRPKGHKKNGKGNQKAAKNVQAGSSSSSSSSSEAKDVKGQGKNQKKGSKPKGVKNENNGEESSSESDEEPSANANNTQPKKEKTPTEDVNKPSHKPLNAAPKSIKFKDLKAAPLAPQKKAKGNAHKAVSAEEAQQTPMTPQDTQDPVQPTDPNGYPSPNQAPDVNDSPAPSQDPTQNTENTETNAENAANTENTENDETEKDKKGKEDNADAELSKTDDKESSSEDVDDESEDSSEDSDEKKGEKSDGKGKADAGKPAGENGAKKQK</sequence>
<feature type="compositionally biased region" description="Basic residues" evidence="1">
    <location>
        <begin position="351"/>
        <end position="360"/>
    </location>
</feature>
<feature type="region of interest" description="Disordered" evidence="1">
    <location>
        <begin position="26"/>
        <end position="80"/>
    </location>
</feature>
<evidence type="ECO:0000313" key="4">
    <source>
        <dbReference type="Proteomes" id="UP001201812"/>
    </source>
</evidence>
<feature type="compositionally biased region" description="Acidic residues" evidence="1">
    <location>
        <begin position="366"/>
        <end position="378"/>
    </location>
</feature>
<keyword evidence="2" id="KW-0732">Signal</keyword>
<name>A0AAD4MMR8_9BILA</name>
<evidence type="ECO:0000313" key="3">
    <source>
        <dbReference type="EMBL" id="KAI1698987.1"/>
    </source>
</evidence>
<evidence type="ECO:0000256" key="1">
    <source>
        <dbReference type="SAM" id="MobiDB-lite"/>
    </source>
</evidence>
<comment type="caution">
    <text evidence="3">The sequence shown here is derived from an EMBL/GenBank/DDBJ whole genome shotgun (WGS) entry which is preliminary data.</text>
</comment>
<feature type="chain" id="PRO_5042066068" evidence="2">
    <location>
        <begin position="28"/>
        <end position="575"/>
    </location>
</feature>
<organism evidence="3 4">
    <name type="scientific">Ditylenchus destructor</name>
    <dbReference type="NCBI Taxonomy" id="166010"/>
    <lineage>
        <taxon>Eukaryota</taxon>
        <taxon>Metazoa</taxon>
        <taxon>Ecdysozoa</taxon>
        <taxon>Nematoda</taxon>
        <taxon>Chromadorea</taxon>
        <taxon>Rhabditida</taxon>
        <taxon>Tylenchina</taxon>
        <taxon>Tylenchomorpha</taxon>
        <taxon>Sphaerularioidea</taxon>
        <taxon>Anguinidae</taxon>
        <taxon>Anguininae</taxon>
        <taxon>Ditylenchus</taxon>
    </lineage>
</organism>
<feature type="compositionally biased region" description="Acidic residues" evidence="1">
    <location>
        <begin position="532"/>
        <end position="546"/>
    </location>
</feature>
<feature type="compositionally biased region" description="Polar residues" evidence="1">
    <location>
        <begin position="51"/>
        <end position="62"/>
    </location>
</feature>